<reference evidence="1 2" key="1">
    <citation type="submission" date="2019-09" db="EMBL/GenBank/DDBJ databases">
        <title>Chitinophaga ginsengihumi sp. nov., isolated from soil of ginseng rhizosphere.</title>
        <authorList>
            <person name="Lee J."/>
        </authorList>
    </citation>
    <scope>NUCLEOTIDE SEQUENCE [LARGE SCALE GENOMIC DNA]</scope>
    <source>
        <strain evidence="1 2">BN140078</strain>
    </source>
</reference>
<dbReference type="AlphaFoldDB" id="A0A5B2VM43"/>
<name>A0A5B2VM43_9BACT</name>
<keyword evidence="2" id="KW-1185">Reference proteome</keyword>
<organism evidence="1 2">
    <name type="scientific">Chitinophaga agrisoli</name>
    <dbReference type="NCBI Taxonomy" id="2607653"/>
    <lineage>
        <taxon>Bacteria</taxon>
        <taxon>Pseudomonadati</taxon>
        <taxon>Bacteroidota</taxon>
        <taxon>Chitinophagia</taxon>
        <taxon>Chitinophagales</taxon>
        <taxon>Chitinophagaceae</taxon>
        <taxon>Chitinophaga</taxon>
    </lineage>
</organism>
<dbReference type="Proteomes" id="UP000324611">
    <property type="component" value="Unassembled WGS sequence"/>
</dbReference>
<dbReference type="EMBL" id="VUOC01000004">
    <property type="protein sequence ID" value="KAA2239382.1"/>
    <property type="molecule type" value="Genomic_DNA"/>
</dbReference>
<protein>
    <recommendedName>
        <fullName evidence="3">Immunity protein 26 of polymorphic toxin system</fullName>
    </recommendedName>
</protein>
<evidence type="ECO:0008006" key="3">
    <source>
        <dbReference type="Google" id="ProtNLM"/>
    </source>
</evidence>
<gene>
    <name evidence="1" type="ORF">F0L74_24585</name>
</gene>
<reference evidence="1 2" key="2">
    <citation type="submission" date="2019-09" db="EMBL/GenBank/DDBJ databases">
        <authorList>
            <person name="Jin C."/>
        </authorList>
    </citation>
    <scope>NUCLEOTIDE SEQUENCE [LARGE SCALE GENOMIC DNA]</scope>
    <source>
        <strain evidence="1 2">BN140078</strain>
    </source>
</reference>
<proteinExistence type="predicted"/>
<sequence length="200" mass="23280">MAKILWKENQVLSIETRPGIFVLAQMIHEPYLMVYNIFRDKEDWEDVQLQDVPTLCCTAVTRQFLSKSVITKPKVKPAVHTDLPKRWIQENPESFKVKVWEGTPDEKEFITLGKGGGSLIEKDITKQGFHQPAIVIPKISFSDDETIDHHELTNIRIYAEFNERLYLCYKFGRNVDPLKDLIFGRPLPPEYKQYIDIISS</sequence>
<evidence type="ECO:0000313" key="2">
    <source>
        <dbReference type="Proteomes" id="UP000324611"/>
    </source>
</evidence>
<accession>A0A5B2VM43</accession>
<comment type="caution">
    <text evidence="1">The sequence shown here is derived from an EMBL/GenBank/DDBJ whole genome shotgun (WGS) entry which is preliminary data.</text>
</comment>
<evidence type="ECO:0000313" key="1">
    <source>
        <dbReference type="EMBL" id="KAA2239382.1"/>
    </source>
</evidence>